<keyword evidence="1" id="KW-0732">Signal</keyword>
<feature type="chain" id="PRO_5044761376" evidence="1">
    <location>
        <begin position="28"/>
        <end position="94"/>
    </location>
</feature>
<accession>A0ABD1N984</accession>
<feature type="signal peptide" evidence="1">
    <location>
        <begin position="1"/>
        <end position="27"/>
    </location>
</feature>
<dbReference type="AlphaFoldDB" id="A0ABD1N984"/>
<evidence type="ECO:0000313" key="3">
    <source>
        <dbReference type="Proteomes" id="UP001603857"/>
    </source>
</evidence>
<proteinExistence type="predicted"/>
<keyword evidence="3" id="KW-1185">Reference proteome</keyword>
<comment type="caution">
    <text evidence="2">The sequence shown here is derived from an EMBL/GenBank/DDBJ whole genome shotgun (WGS) entry which is preliminary data.</text>
</comment>
<evidence type="ECO:0000313" key="2">
    <source>
        <dbReference type="EMBL" id="KAL2344609.1"/>
    </source>
</evidence>
<gene>
    <name evidence="2" type="ORF">Fmac_005894</name>
</gene>
<dbReference type="EMBL" id="JBGMDY010000002">
    <property type="protein sequence ID" value="KAL2344609.1"/>
    <property type="molecule type" value="Genomic_DNA"/>
</dbReference>
<name>A0ABD1N984_9FABA</name>
<reference evidence="2 3" key="1">
    <citation type="submission" date="2024-08" db="EMBL/GenBank/DDBJ databases">
        <title>Insights into the chromosomal genome structure of Flemingia macrophylla.</title>
        <authorList>
            <person name="Ding Y."/>
            <person name="Zhao Y."/>
            <person name="Bi W."/>
            <person name="Wu M."/>
            <person name="Zhao G."/>
            <person name="Gong Y."/>
            <person name="Li W."/>
            <person name="Zhang P."/>
        </authorList>
    </citation>
    <scope>NUCLEOTIDE SEQUENCE [LARGE SCALE GENOMIC DNA]</scope>
    <source>
        <strain evidence="2">DYQJB</strain>
        <tissue evidence="2">Leaf</tissue>
    </source>
</reference>
<dbReference type="Proteomes" id="UP001603857">
    <property type="component" value="Unassembled WGS sequence"/>
</dbReference>
<evidence type="ECO:0000256" key="1">
    <source>
        <dbReference type="SAM" id="SignalP"/>
    </source>
</evidence>
<organism evidence="2 3">
    <name type="scientific">Flemingia macrophylla</name>
    <dbReference type="NCBI Taxonomy" id="520843"/>
    <lineage>
        <taxon>Eukaryota</taxon>
        <taxon>Viridiplantae</taxon>
        <taxon>Streptophyta</taxon>
        <taxon>Embryophyta</taxon>
        <taxon>Tracheophyta</taxon>
        <taxon>Spermatophyta</taxon>
        <taxon>Magnoliopsida</taxon>
        <taxon>eudicotyledons</taxon>
        <taxon>Gunneridae</taxon>
        <taxon>Pentapetalae</taxon>
        <taxon>rosids</taxon>
        <taxon>fabids</taxon>
        <taxon>Fabales</taxon>
        <taxon>Fabaceae</taxon>
        <taxon>Papilionoideae</taxon>
        <taxon>50 kb inversion clade</taxon>
        <taxon>NPAAA clade</taxon>
        <taxon>indigoferoid/millettioid clade</taxon>
        <taxon>Phaseoleae</taxon>
        <taxon>Flemingia</taxon>
    </lineage>
</organism>
<protein>
    <submittedName>
        <fullName evidence="2">Uncharacterized protein</fullName>
    </submittedName>
</protein>
<sequence length="94" mass="10352">MPPLPPLSFSHPLSLAYAILFSVLARASPSRPHLDRKEKFLLFFTFSPSPSPVTHDGASGGLRASPLLAQQLEELHKTVAASVMQQEQQLKEME</sequence>